<evidence type="ECO:0000313" key="2">
    <source>
        <dbReference type="EMBL" id="ERK04450.1"/>
    </source>
</evidence>
<dbReference type="EMBL" id="AWET01000001">
    <property type="protein sequence ID" value="ERK04450.1"/>
    <property type="molecule type" value="Genomic_DNA"/>
</dbReference>
<dbReference type="AlphaFoldDB" id="U2MS09"/>
<evidence type="ECO:0000259" key="1">
    <source>
        <dbReference type="Pfam" id="PF00425"/>
    </source>
</evidence>
<dbReference type="Gene3D" id="3.60.120.10">
    <property type="entry name" value="Anthranilate synthase"/>
    <property type="match status" value="1"/>
</dbReference>
<dbReference type="Pfam" id="PF00425">
    <property type="entry name" value="Chorismate_bind"/>
    <property type="match status" value="1"/>
</dbReference>
<sequence length="344" mass="38574">MESFAYYRLPFCNRYTLLRQSCGRPRALSSAAELGRQSGFVIAPFAVSTDCPMLLLTPDEVEEHPVPLLETVLQTPIPITITTDRAGYSADFVRFHRSICNGTFSKIVLARSAEVVANEVVGAEALFFRACCLYPQLFVSLFSVPACGTWLMATPEILLDGNRSDWHTMALAGTMKWRGEVCGEALWSDKNIQEQRYVSTYLAHCLGRFGAGITETEPRTVRAGQLVHLRSDFRFTLPDGRKIGNLINALHPTPAICGLPKDEAYRFILANEHISRRYYSGFAGPFDPDGTTHLYVSLRCMQIFDNYYRLYAGGGLLSDSTEQQEWDETEAKMETALEVFKLMS</sequence>
<dbReference type="RefSeq" id="WP_021582752.1">
    <property type="nucleotide sequence ID" value="NZ_AWET01000001.1"/>
</dbReference>
<dbReference type="InterPro" id="IPR005801">
    <property type="entry name" value="ADC_synthase"/>
</dbReference>
<feature type="domain" description="Chorismate-utilising enzyme C-terminal" evidence="1">
    <location>
        <begin position="85"/>
        <end position="332"/>
    </location>
</feature>
<dbReference type="PANTHER" id="PTHR42839:SF2">
    <property type="entry name" value="ISOCHORISMATE SYNTHASE ENTC"/>
    <property type="match status" value="1"/>
</dbReference>
<dbReference type="InterPro" id="IPR015890">
    <property type="entry name" value="Chorismate_C"/>
</dbReference>
<proteinExistence type="predicted"/>
<dbReference type="PATRIC" id="fig|1081904.3.peg.8"/>
<keyword evidence="3" id="KW-1185">Reference proteome</keyword>
<keyword evidence="2" id="KW-0413">Isomerase</keyword>
<evidence type="ECO:0000313" key="3">
    <source>
        <dbReference type="Proteomes" id="UP000016600"/>
    </source>
</evidence>
<dbReference type="GO" id="GO:0008909">
    <property type="term" value="F:isochorismate synthase activity"/>
    <property type="evidence" value="ECO:0007669"/>
    <property type="project" value="UniProtKB-EC"/>
</dbReference>
<dbReference type="Proteomes" id="UP000016600">
    <property type="component" value="Unassembled WGS sequence"/>
</dbReference>
<dbReference type="EC" id="5.4.4.2" evidence="2"/>
<reference evidence="2 3" key="1">
    <citation type="submission" date="2013-08" db="EMBL/GenBank/DDBJ databases">
        <authorList>
            <person name="Durkin A.S."/>
            <person name="Haft D.R."/>
            <person name="McCorrison J."/>
            <person name="Torralba M."/>
            <person name="Gillis M."/>
            <person name="Haft D.H."/>
            <person name="Methe B."/>
            <person name="Sutton G."/>
            <person name="Nelson K.E."/>
        </authorList>
    </citation>
    <scope>NUCLEOTIDE SEQUENCE [LARGE SCALE GENOMIC DNA]</scope>
    <source>
        <strain evidence="2 3">F0068</strain>
    </source>
</reference>
<dbReference type="PANTHER" id="PTHR42839">
    <property type="entry name" value="ISOCHORISMATE SYNTHASE ENTC"/>
    <property type="match status" value="1"/>
</dbReference>
<organism evidence="2 3">
    <name type="scientific">Hoylesella pleuritidis F0068</name>
    <dbReference type="NCBI Taxonomy" id="1081904"/>
    <lineage>
        <taxon>Bacteria</taxon>
        <taxon>Pseudomonadati</taxon>
        <taxon>Bacteroidota</taxon>
        <taxon>Bacteroidia</taxon>
        <taxon>Bacteroidales</taxon>
        <taxon>Prevotellaceae</taxon>
        <taxon>Hoylesella</taxon>
    </lineage>
</organism>
<protein>
    <submittedName>
        <fullName evidence="2">Isochorismate synthase</fullName>
        <ecNumber evidence="2">5.4.4.2</ecNumber>
    </submittedName>
</protein>
<dbReference type="SUPFAM" id="SSF56322">
    <property type="entry name" value="ADC synthase"/>
    <property type="match status" value="1"/>
</dbReference>
<name>U2MS09_9BACT</name>
<accession>U2MS09</accession>
<comment type="caution">
    <text evidence="2">The sequence shown here is derived from an EMBL/GenBank/DDBJ whole genome shotgun (WGS) entry which is preliminary data.</text>
</comment>
<gene>
    <name evidence="2" type="ORF">HMPREF1218_2232</name>
</gene>